<evidence type="ECO:0000256" key="5">
    <source>
        <dbReference type="ARBA" id="ARBA00022989"/>
    </source>
</evidence>
<dbReference type="GO" id="GO:0052621">
    <property type="term" value="F:diguanylate cyclase activity"/>
    <property type="evidence" value="ECO:0007669"/>
    <property type="project" value="UniProtKB-EC"/>
</dbReference>
<evidence type="ECO:0000256" key="6">
    <source>
        <dbReference type="ARBA" id="ARBA00023136"/>
    </source>
</evidence>
<evidence type="ECO:0000256" key="2">
    <source>
        <dbReference type="ARBA" id="ARBA00012528"/>
    </source>
</evidence>
<keyword evidence="5 8" id="KW-1133">Transmembrane helix</keyword>
<evidence type="ECO:0000313" key="12">
    <source>
        <dbReference type="Proteomes" id="UP000606044"/>
    </source>
</evidence>
<dbReference type="CDD" id="cd12915">
    <property type="entry name" value="PDC2_DGC_like"/>
    <property type="match status" value="1"/>
</dbReference>
<evidence type="ECO:0000256" key="1">
    <source>
        <dbReference type="ARBA" id="ARBA00004651"/>
    </source>
</evidence>
<evidence type="ECO:0000259" key="9">
    <source>
        <dbReference type="PROSITE" id="PS50885"/>
    </source>
</evidence>
<dbReference type="EMBL" id="BMCT01000003">
    <property type="protein sequence ID" value="GGF63961.1"/>
    <property type="molecule type" value="Genomic_DNA"/>
</dbReference>
<dbReference type="GO" id="GO:1902201">
    <property type="term" value="P:negative regulation of bacterial-type flagellum-dependent cell motility"/>
    <property type="evidence" value="ECO:0007669"/>
    <property type="project" value="TreeGrafter"/>
</dbReference>
<dbReference type="PANTHER" id="PTHR45138">
    <property type="entry name" value="REGULATORY COMPONENTS OF SENSORY TRANSDUCTION SYSTEM"/>
    <property type="match status" value="1"/>
</dbReference>
<dbReference type="PANTHER" id="PTHR45138:SF9">
    <property type="entry name" value="DIGUANYLATE CYCLASE DGCM-RELATED"/>
    <property type="match status" value="1"/>
</dbReference>
<evidence type="ECO:0000256" key="8">
    <source>
        <dbReference type="SAM" id="Phobius"/>
    </source>
</evidence>
<dbReference type="Pfam" id="PF02743">
    <property type="entry name" value="dCache_1"/>
    <property type="match status" value="1"/>
</dbReference>
<dbReference type="Pfam" id="PF00990">
    <property type="entry name" value="GGDEF"/>
    <property type="match status" value="1"/>
</dbReference>
<comment type="catalytic activity">
    <reaction evidence="7">
        <text>2 GTP = 3',3'-c-di-GMP + 2 diphosphate</text>
        <dbReference type="Rhea" id="RHEA:24898"/>
        <dbReference type="ChEBI" id="CHEBI:33019"/>
        <dbReference type="ChEBI" id="CHEBI:37565"/>
        <dbReference type="ChEBI" id="CHEBI:58805"/>
        <dbReference type="EC" id="2.7.7.65"/>
    </reaction>
</comment>
<organism evidence="11 12">
    <name type="scientific">Azorhizobium oxalatiphilum</name>
    <dbReference type="NCBI Taxonomy" id="980631"/>
    <lineage>
        <taxon>Bacteria</taxon>
        <taxon>Pseudomonadati</taxon>
        <taxon>Pseudomonadota</taxon>
        <taxon>Alphaproteobacteria</taxon>
        <taxon>Hyphomicrobiales</taxon>
        <taxon>Xanthobacteraceae</taxon>
        <taxon>Azorhizobium</taxon>
    </lineage>
</organism>
<dbReference type="InterPro" id="IPR029787">
    <property type="entry name" value="Nucleotide_cyclase"/>
</dbReference>
<dbReference type="PROSITE" id="PS50887">
    <property type="entry name" value="GGDEF"/>
    <property type="match status" value="1"/>
</dbReference>
<dbReference type="CDD" id="cd01949">
    <property type="entry name" value="GGDEF"/>
    <property type="match status" value="1"/>
</dbReference>
<keyword evidence="4 8" id="KW-0812">Transmembrane</keyword>
<dbReference type="Gene3D" id="3.30.450.20">
    <property type="entry name" value="PAS domain"/>
    <property type="match status" value="2"/>
</dbReference>
<dbReference type="InterPro" id="IPR000160">
    <property type="entry name" value="GGDEF_dom"/>
</dbReference>
<keyword evidence="12" id="KW-1185">Reference proteome</keyword>
<dbReference type="GO" id="GO:0005886">
    <property type="term" value="C:plasma membrane"/>
    <property type="evidence" value="ECO:0007669"/>
    <property type="project" value="UniProtKB-SubCell"/>
</dbReference>
<dbReference type="InterPro" id="IPR003660">
    <property type="entry name" value="HAMP_dom"/>
</dbReference>
<evidence type="ECO:0000256" key="4">
    <source>
        <dbReference type="ARBA" id="ARBA00022692"/>
    </source>
</evidence>
<dbReference type="Gene3D" id="6.10.340.10">
    <property type="match status" value="1"/>
</dbReference>
<keyword evidence="3" id="KW-1003">Cell membrane</keyword>
<dbReference type="InterPro" id="IPR050469">
    <property type="entry name" value="Diguanylate_Cyclase"/>
</dbReference>
<evidence type="ECO:0000256" key="7">
    <source>
        <dbReference type="ARBA" id="ARBA00034247"/>
    </source>
</evidence>
<reference evidence="11" key="1">
    <citation type="journal article" date="2014" name="Int. J. Syst. Evol. Microbiol.">
        <title>Complete genome sequence of Corynebacterium casei LMG S-19264T (=DSM 44701T), isolated from a smear-ripened cheese.</title>
        <authorList>
            <consortium name="US DOE Joint Genome Institute (JGI-PGF)"/>
            <person name="Walter F."/>
            <person name="Albersmeier A."/>
            <person name="Kalinowski J."/>
            <person name="Ruckert C."/>
        </authorList>
    </citation>
    <scope>NUCLEOTIDE SEQUENCE</scope>
    <source>
        <strain evidence="11">CCM 7897</strain>
    </source>
</reference>
<gene>
    <name evidence="11" type="ORF">GCM10007301_24720</name>
</gene>
<dbReference type="PROSITE" id="PS50885">
    <property type="entry name" value="HAMP"/>
    <property type="match status" value="1"/>
</dbReference>
<name>A0A917C048_9HYPH</name>
<feature type="domain" description="HAMP" evidence="9">
    <location>
        <begin position="320"/>
        <end position="378"/>
    </location>
</feature>
<sequence length="561" mass="59173">MVGQTQAEASGHPEAVTPAARRRGSSIRLRLMLLILLVTIPVSAERLLSLFNQRSDQIADTELTLRNIAVRAALAQQEAFASATAMLEVLSRQAGLLLREPQVCQRLAERLNGEVVGIQGVYFASPEGRVLCASSRSAVGADISDKAYLARALTSNQPVLSDLARGSSTLSPLVLSKTDRDENGQPLAVVIVGLDLQWLSRIAAEAGAAAGVVVDVIDAQGTVLVRYPQTPDIVGRNFAGTPMVRATAARDEGNARVTGLDGVKRFIAFARFAGTDARLVVGMDDASILAPIDQEIMSSIVMHLTVVLGVLIVTWFAADRLVVQPIQRLAAHVAALGEGDAGADALQPDALGTVGVQEFEPLVRAFSDLGDRLSERTAALQSLNGRLAALARTDGLTGLANRRTFDVQLSEDWVGSREAERPLAVILIDVDGFKLYNDALGHLAGDEALRAVARMLLAAVAGTPYLAARYGGEEFVVLLPDSNLDTARDVGEDIRRLVLSLGIQHPGMASKRLTVSVGVAAAVPSETDSPDGLLAAADVALYEAKGLGRNRVVAYGGKPIG</sequence>
<evidence type="ECO:0000313" key="11">
    <source>
        <dbReference type="EMBL" id="GGF63961.1"/>
    </source>
</evidence>
<dbReference type="Gene3D" id="3.30.70.270">
    <property type="match status" value="1"/>
</dbReference>
<dbReference type="GO" id="GO:0043709">
    <property type="term" value="P:cell adhesion involved in single-species biofilm formation"/>
    <property type="evidence" value="ECO:0007669"/>
    <property type="project" value="TreeGrafter"/>
</dbReference>
<dbReference type="AlphaFoldDB" id="A0A917C048"/>
<dbReference type="SUPFAM" id="SSF55073">
    <property type="entry name" value="Nucleotide cyclase"/>
    <property type="match status" value="1"/>
</dbReference>
<dbReference type="InterPro" id="IPR033479">
    <property type="entry name" value="dCache_1"/>
</dbReference>
<dbReference type="InterPro" id="IPR043128">
    <property type="entry name" value="Rev_trsase/Diguanyl_cyclase"/>
</dbReference>
<feature type="transmembrane region" description="Helical" evidence="8">
    <location>
        <begin position="31"/>
        <end position="51"/>
    </location>
</feature>
<proteinExistence type="predicted"/>
<evidence type="ECO:0000256" key="3">
    <source>
        <dbReference type="ARBA" id="ARBA00022475"/>
    </source>
</evidence>
<dbReference type="SMART" id="SM00267">
    <property type="entry name" value="GGDEF"/>
    <property type="match status" value="1"/>
</dbReference>
<dbReference type="Proteomes" id="UP000606044">
    <property type="component" value="Unassembled WGS sequence"/>
</dbReference>
<feature type="domain" description="GGDEF" evidence="10">
    <location>
        <begin position="421"/>
        <end position="557"/>
    </location>
</feature>
<comment type="caution">
    <text evidence="11">The sequence shown here is derived from an EMBL/GenBank/DDBJ whole genome shotgun (WGS) entry which is preliminary data.</text>
</comment>
<evidence type="ECO:0000259" key="10">
    <source>
        <dbReference type="PROSITE" id="PS50887"/>
    </source>
</evidence>
<reference evidence="11" key="2">
    <citation type="submission" date="2020-09" db="EMBL/GenBank/DDBJ databases">
        <authorList>
            <person name="Sun Q."/>
            <person name="Sedlacek I."/>
        </authorList>
    </citation>
    <scope>NUCLEOTIDE SEQUENCE</scope>
    <source>
        <strain evidence="11">CCM 7897</strain>
    </source>
</reference>
<dbReference type="FunFam" id="3.30.70.270:FF:000001">
    <property type="entry name" value="Diguanylate cyclase domain protein"/>
    <property type="match status" value="1"/>
</dbReference>
<protein>
    <recommendedName>
        <fullName evidence="2">diguanylate cyclase</fullName>
        <ecNumber evidence="2">2.7.7.65</ecNumber>
    </recommendedName>
</protein>
<dbReference type="NCBIfam" id="TIGR00254">
    <property type="entry name" value="GGDEF"/>
    <property type="match status" value="1"/>
</dbReference>
<accession>A0A917C048</accession>
<keyword evidence="6 8" id="KW-0472">Membrane</keyword>
<dbReference type="EC" id="2.7.7.65" evidence="2"/>
<comment type="subcellular location">
    <subcellularLocation>
        <location evidence="1">Cell membrane</location>
        <topology evidence="1">Multi-pass membrane protein</topology>
    </subcellularLocation>
</comment>
<dbReference type="GO" id="GO:0007165">
    <property type="term" value="P:signal transduction"/>
    <property type="evidence" value="ECO:0007669"/>
    <property type="project" value="InterPro"/>
</dbReference>